<dbReference type="InterPro" id="IPR002591">
    <property type="entry name" value="Phosphodiest/P_Trfase"/>
</dbReference>
<evidence type="ECO:0000256" key="2">
    <source>
        <dbReference type="ARBA" id="ARBA00022723"/>
    </source>
</evidence>
<evidence type="ECO:0000256" key="1">
    <source>
        <dbReference type="ARBA" id="ARBA00022553"/>
    </source>
</evidence>
<evidence type="ECO:0000256" key="4">
    <source>
        <dbReference type="PIRSR" id="PIRSR031924-50"/>
    </source>
</evidence>
<dbReference type="SUPFAM" id="SSF53649">
    <property type="entry name" value="Alkaline phosphatase-like"/>
    <property type="match status" value="1"/>
</dbReference>
<feature type="active site" description="Phosphothreonine intermediate" evidence="4">
    <location>
        <position position="78"/>
    </location>
</feature>
<sequence length="548" mass="61599">MKFNKTFLSVLGLFAGLSLYAQQEVSRPKLVVGVVVDQMRWDYLYRYQDRYSSGGFNRMLNEGFSNENTYIPYLPTYTAIGHSTIYTGSVPAIHGIAGNDFIIQATGKEMYCTQDDAVNGIGTTGKAGKMSPKNLLTSTVTDQLKLATNFRSKVFGVSLKDRGGILPAGHFADAAFWFEGESGNWISSSFYMNELPKWLQKFNDKKVAEKYLDKWNTLYPIETYVQSEKDGNPYRENYKGLTKSQFPYDLKALKKDNGLGLIRSTPFGNSLTKDIAIEIIDNENLGQNQAGVTDFLAVSFSSTDYVGHQFTPNTIEAEDTYLRLDKDLEELFNHLDKKVGKGNYLVFLTADHGGAHNPKYFQDKKGNAGYFPTGEVKKALNAKLKEEFKLDDIVRSLTNYQVHLNYQTIEQNKLDEEDIKDEIVKFMRKVDGVSFVADMDKIGEASIPAIIKERMINGYNKKRSGAINYILEPQWYGGKQNSGGTTHGTWGSYDAHIPFVLMGWGIKHGQNNNRVYMTDIAPTISALLHIEEPNGNIGQPVQEVINQK</sequence>
<dbReference type="CDD" id="cd16016">
    <property type="entry name" value="AP-SPAP"/>
    <property type="match status" value="1"/>
</dbReference>
<evidence type="ECO:0000256" key="5">
    <source>
        <dbReference type="PIRSR" id="PIRSR031924-51"/>
    </source>
</evidence>
<reference evidence="8" key="1">
    <citation type="submission" date="2016-10" db="EMBL/GenBank/DDBJ databases">
        <authorList>
            <person name="Varghese N."/>
            <person name="Submissions S."/>
        </authorList>
    </citation>
    <scope>NUCLEOTIDE SEQUENCE [LARGE SCALE GENOMIC DNA]</scope>
    <source>
        <strain evidence="8">XJ109</strain>
    </source>
</reference>
<dbReference type="AlphaFoldDB" id="A0A1I4VX33"/>
<dbReference type="Gene3D" id="3.40.720.10">
    <property type="entry name" value="Alkaline Phosphatase, subunit A"/>
    <property type="match status" value="1"/>
</dbReference>
<evidence type="ECO:0000313" key="7">
    <source>
        <dbReference type="EMBL" id="SFN05519.1"/>
    </source>
</evidence>
<evidence type="ECO:0000313" key="8">
    <source>
        <dbReference type="Proteomes" id="UP000199149"/>
    </source>
</evidence>
<accession>A0A1I4VX33</accession>
<dbReference type="GO" id="GO:0046872">
    <property type="term" value="F:metal ion binding"/>
    <property type="evidence" value="ECO:0007669"/>
    <property type="project" value="UniProtKB-KW"/>
</dbReference>
<dbReference type="Gene3D" id="3.30.1360.150">
    <property type="match status" value="1"/>
</dbReference>
<evidence type="ECO:0000256" key="3">
    <source>
        <dbReference type="ARBA" id="ARBA00022729"/>
    </source>
</evidence>
<dbReference type="PANTHER" id="PTHR10151">
    <property type="entry name" value="ECTONUCLEOTIDE PYROPHOSPHATASE/PHOSPHODIESTERASE"/>
    <property type="match status" value="1"/>
</dbReference>
<evidence type="ECO:0000256" key="6">
    <source>
        <dbReference type="SAM" id="SignalP"/>
    </source>
</evidence>
<keyword evidence="8" id="KW-1185">Reference proteome</keyword>
<dbReference type="NCBIfam" id="NF042991">
    <property type="entry name" value="alk_phos_PafA"/>
    <property type="match status" value="1"/>
</dbReference>
<dbReference type="PIRSF" id="PIRSF031924">
    <property type="entry name" value="Pi-irrepressible_AP"/>
    <property type="match status" value="1"/>
</dbReference>
<dbReference type="GO" id="GO:0004035">
    <property type="term" value="F:alkaline phosphatase activity"/>
    <property type="evidence" value="ECO:0007669"/>
    <property type="project" value="InterPro"/>
</dbReference>
<dbReference type="Pfam" id="PF01663">
    <property type="entry name" value="Phosphodiest"/>
    <property type="match status" value="1"/>
</dbReference>
<dbReference type="RefSeq" id="WP_092907786.1">
    <property type="nucleotide sequence ID" value="NZ_FOUZ01000006.1"/>
</dbReference>
<protein>
    <submittedName>
        <fullName evidence="7">Type I phosphodiesterase / nucleotide pyrophosphatase</fullName>
    </submittedName>
</protein>
<feature type="binding site" evidence="5">
    <location>
        <position position="99"/>
    </location>
    <ligand>
        <name>substrate</name>
    </ligand>
</feature>
<proteinExistence type="predicted"/>
<dbReference type="PANTHER" id="PTHR10151:SF120">
    <property type="entry name" value="BIS(5'-ADENOSYL)-TRIPHOSPHATASE"/>
    <property type="match status" value="1"/>
</dbReference>
<dbReference type="EMBL" id="FOUZ01000006">
    <property type="protein sequence ID" value="SFN05519.1"/>
    <property type="molecule type" value="Genomic_DNA"/>
</dbReference>
<feature type="chain" id="PRO_5011567151" evidence="6">
    <location>
        <begin position="24"/>
        <end position="548"/>
    </location>
</feature>
<dbReference type="OrthoDB" id="9766127at2"/>
<name>A0A1I4VX33_9FLAO</name>
<feature type="signal peptide" evidence="6">
    <location>
        <begin position="1"/>
        <end position="23"/>
    </location>
</feature>
<keyword evidence="3 6" id="KW-0732">Signal</keyword>
<gene>
    <name evidence="7" type="ORF">SAMN05421738_10618</name>
</gene>
<dbReference type="Proteomes" id="UP000199149">
    <property type="component" value="Unassembled WGS sequence"/>
</dbReference>
<dbReference type="STRING" id="684065.SAMN05421738_10618"/>
<dbReference type="InterPro" id="IPR026263">
    <property type="entry name" value="Alkaline_phosphatase_prok"/>
</dbReference>
<feature type="binding site" evidence="5">
    <location>
        <begin position="160"/>
        <end position="162"/>
    </location>
    <ligand>
        <name>substrate</name>
    </ligand>
</feature>
<keyword evidence="1 4" id="KW-0597">Phosphoprotein</keyword>
<keyword evidence="2" id="KW-0479">Metal-binding</keyword>
<organism evidence="7 8">
    <name type="scientific">Algoriella xinjiangensis</name>
    <dbReference type="NCBI Taxonomy" id="684065"/>
    <lineage>
        <taxon>Bacteria</taxon>
        <taxon>Pseudomonadati</taxon>
        <taxon>Bacteroidota</taxon>
        <taxon>Flavobacteriia</taxon>
        <taxon>Flavobacteriales</taxon>
        <taxon>Weeksellaceae</taxon>
        <taxon>Algoriella</taxon>
    </lineage>
</organism>
<dbReference type="InterPro" id="IPR017850">
    <property type="entry name" value="Alkaline_phosphatase_core_sf"/>
</dbReference>